<dbReference type="PROSITE" id="PS51186">
    <property type="entry name" value="GNAT"/>
    <property type="match status" value="1"/>
</dbReference>
<gene>
    <name evidence="2" type="ORF">ITX44_05730</name>
</gene>
<dbReference type="SUPFAM" id="SSF55729">
    <property type="entry name" value="Acyl-CoA N-acyltransferases (Nat)"/>
    <property type="match status" value="1"/>
</dbReference>
<dbReference type="InterPro" id="IPR000182">
    <property type="entry name" value="GNAT_dom"/>
</dbReference>
<dbReference type="Pfam" id="PF00583">
    <property type="entry name" value="Acetyltransf_1"/>
    <property type="match status" value="1"/>
</dbReference>
<feature type="domain" description="N-acetyltransferase" evidence="1">
    <location>
        <begin position="1"/>
        <end position="121"/>
    </location>
</feature>
<evidence type="ECO:0000259" key="1">
    <source>
        <dbReference type="PROSITE" id="PS51186"/>
    </source>
</evidence>
<dbReference type="InterPro" id="IPR016181">
    <property type="entry name" value="Acyl_CoA_acyltransferase"/>
</dbReference>
<proteinExistence type="predicted"/>
<organism evidence="2 3">
    <name type="scientific">Actinacidiphila acididurans</name>
    <dbReference type="NCBI Taxonomy" id="2784346"/>
    <lineage>
        <taxon>Bacteria</taxon>
        <taxon>Bacillati</taxon>
        <taxon>Actinomycetota</taxon>
        <taxon>Actinomycetes</taxon>
        <taxon>Kitasatosporales</taxon>
        <taxon>Streptomycetaceae</taxon>
        <taxon>Actinacidiphila</taxon>
    </lineage>
</organism>
<dbReference type="CDD" id="cd04301">
    <property type="entry name" value="NAT_SF"/>
    <property type="match status" value="1"/>
</dbReference>
<evidence type="ECO:0000313" key="3">
    <source>
        <dbReference type="Proteomes" id="UP000749040"/>
    </source>
</evidence>
<dbReference type="Gene3D" id="3.40.630.30">
    <property type="match status" value="1"/>
</dbReference>
<name>A0ABS2TL31_9ACTN</name>
<evidence type="ECO:0000313" key="2">
    <source>
        <dbReference type="EMBL" id="MBM9504044.1"/>
    </source>
</evidence>
<sequence>MPYLPPQRRSHDEVTRWVREVVLKDCHTLVALRGTRPVGYAAVDGDLLDHLYLRPDVLRQGLGTLLLTGAKHLSPAGLSLHVFQQNTGAQAFYRHHGFAVVGCGDGSGNMEGLPEMTLRWDPGARD</sequence>
<protein>
    <submittedName>
        <fullName evidence="2">GNAT family N-acetyltransferase</fullName>
    </submittedName>
</protein>
<reference evidence="2 3" key="1">
    <citation type="submission" date="2021-01" db="EMBL/GenBank/DDBJ databases">
        <title>Streptomyces acididurans sp. nov., isolated from a peat swamp forest soil.</title>
        <authorList>
            <person name="Chantavorakit T."/>
            <person name="Duangmal K."/>
        </authorList>
    </citation>
    <scope>NUCLEOTIDE SEQUENCE [LARGE SCALE GENOMIC DNA]</scope>
    <source>
        <strain evidence="2 3">KK5PA1</strain>
    </source>
</reference>
<dbReference type="Proteomes" id="UP000749040">
    <property type="component" value="Unassembled WGS sequence"/>
</dbReference>
<comment type="caution">
    <text evidence="2">The sequence shown here is derived from an EMBL/GenBank/DDBJ whole genome shotgun (WGS) entry which is preliminary data.</text>
</comment>
<keyword evidence="3" id="KW-1185">Reference proteome</keyword>
<dbReference type="EMBL" id="JADKYB010000003">
    <property type="protein sequence ID" value="MBM9504044.1"/>
    <property type="molecule type" value="Genomic_DNA"/>
</dbReference>
<accession>A0ABS2TL31</accession>